<feature type="compositionally biased region" description="Basic and acidic residues" evidence="1">
    <location>
        <begin position="1"/>
        <end position="15"/>
    </location>
</feature>
<proteinExistence type="predicted"/>
<gene>
    <name evidence="2" type="ORF">FA14DRAFT_160616</name>
</gene>
<reference evidence="2 3" key="1">
    <citation type="journal article" date="2018" name="Mol. Biol. Evol.">
        <title>Broad Genomic Sampling Reveals a Smut Pathogenic Ancestry of the Fungal Clade Ustilaginomycotina.</title>
        <authorList>
            <person name="Kijpornyongpan T."/>
            <person name="Mondo S.J."/>
            <person name="Barry K."/>
            <person name="Sandor L."/>
            <person name="Lee J."/>
            <person name="Lipzen A."/>
            <person name="Pangilinan J."/>
            <person name="LaButti K."/>
            <person name="Hainaut M."/>
            <person name="Henrissat B."/>
            <person name="Grigoriev I.V."/>
            <person name="Spatafora J.W."/>
            <person name="Aime M.C."/>
        </authorList>
    </citation>
    <scope>NUCLEOTIDE SEQUENCE [LARGE SCALE GENOMIC DNA]</scope>
    <source>
        <strain evidence="2 3">MCA 3882</strain>
    </source>
</reference>
<protein>
    <submittedName>
        <fullName evidence="2">Uncharacterized protein</fullName>
    </submittedName>
</protein>
<organism evidence="2 3">
    <name type="scientific">Meira miltonrushii</name>
    <dbReference type="NCBI Taxonomy" id="1280837"/>
    <lineage>
        <taxon>Eukaryota</taxon>
        <taxon>Fungi</taxon>
        <taxon>Dikarya</taxon>
        <taxon>Basidiomycota</taxon>
        <taxon>Ustilaginomycotina</taxon>
        <taxon>Exobasidiomycetes</taxon>
        <taxon>Exobasidiales</taxon>
        <taxon>Brachybasidiaceae</taxon>
        <taxon>Meira</taxon>
    </lineage>
</organism>
<dbReference type="InParanoid" id="A0A316VDC6"/>
<keyword evidence="3" id="KW-1185">Reference proteome</keyword>
<feature type="region of interest" description="Disordered" evidence="1">
    <location>
        <begin position="1"/>
        <end position="33"/>
    </location>
</feature>
<accession>A0A316VDC6</accession>
<dbReference type="EMBL" id="KZ819603">
    <property type="protein sequence ID" value="PWN35490.1"/>
    <property type="molecule type" value="Genomic_DNA"/>
</dbReference>
<name>A0A316VDC6_9BASI</name>
<dbReference type="GeneID" id="37020537"/>
<dbReference type="RefSeq" id="XP_025355792.1">
    <property type="nucleotide sequence ID" value="XM_025498756.1"/>
</dbReference>
<dbReference type="Proteomes" id="UP000245771">
    <property type="component" value="Unassembled WGS sequence"/>
</dbReference>
<feature type="compositionally biased region" description="Basic and acidic residues" evidence="1">
    <location>
        <begin position="23"/>
        <end position="33"/>
    </location>
</feature>
<evidence type="ECO:0000256" key="1">
    <source>
        <dbReference type="SAM" id="MobiDB-lite"/>
    </source>
</evidence>
<evidence type="ECO:0000313" key="2">
    <source>
        <dbReference type="EMBL" id="PWN35490.1"/>
    </source>
</evidence>
<dbReference type="AlphaFoldDB" id="A0A316VDC6"/>
<sequence length="77" mass="8770">MQKYEKQLSDHHSRNGAELNENQDGRTHELESKIIKHSQKLSKQYASINELKSGVKVAGKKDVDHLRARNKLAPGYS</sequence>
<evidence type="ECO:0000313" key="3">
    <source>
        <dbReference type="Proteomes" id="UP000245771"/>
    </source>
</evidence>